<proteinExistence type="predicted"/>
<evidence type="ECO:0000313" key="2">
    <source>
        <dbReference type="Proteomes" id="UP000265703"/>
    </source>
</evidence>
<evidence type="ECO:0000313" key="1">
    <source>
        <dbReference type="EMBL" id="RIA78782.1"/>
    </source>
</evidence>
<comment type="caution">
    <text evidence="1">The sequence shown here is derived from an EMBL/GenBank/DDBJ whole genome shotgun (WGS) entry which is preliminary data.</text>
</comment>
<dbReference type="STRING" id="658196.A0A397RZS3"/>
<name>A0A397RZS3_9GLOM</name>
<accession>A0A397RZS3</accession>
<protein>
    <submittedName>
        <fullName evidence="1">Uncharacterized protein</fullName>
    </submittedName>
</protein>
<dbReference type="AlphaFoldDB" id="A0A397RZS3"/>
<dbReference type="EMBL" id="QKYT01002081">
    <property type="protein sequence ID" value="RIA78782.1"/>
    <property type="molecule type" value="Genomic_DNA"/>
</dbReference>
<gene>
    <name evidence="1" type="ORF">C1645_842339</name>
</gene>
<dbReference type="Proteomes" id="UP000265703">
    <property type="component" value="Unassembled WGS sequence"/>
</dbReference>
<reference evidence="1 2" key="1">
    <citation type="submission" date="2018-06" db="EMBL/GenBank/DDBJ databases">
        <title>Comparative genomics reveals the genomic features of Rhizophagus irregularis, R. cerebriforme, R. diaphanum and Gigaspora rosea, and their symbiotic lifestyle signature.</title>
        <authorList>
            <person name="Morin E."/>
            <person name="San Clemente H."/>
            <person name="Chen E.C.H."/>
            <person name="De La Providencia I."/>
            <person name="Hainaut M."/>
            <person name="Kuo A."/>
            <person name="Kohler A."/>
            <person name="Murat C."/>
            <person name="Tang N."/>
            <person name="Roy S."/>
            <person name="Loubradou J."/>
            <person name="Henrissat B."/>
            <person name="Grigoriev I.V."/>
            <person name="Corradi N."/>
            <person name="Roux C."/>
            <person name="Martin F.M."/>
        </authorList>
    </citation>
    <scope>NUCLEOTIDE SEQUENCE [LARGE SCALE GENOMIC DNA]</scope>
    <source>
        <strain evidence="1 2">DAOM 227022</strain>
    </source>
</reference>
<dbReference type="OrthoDB" id="5135119at2759"/>
<sequence>MAGTSIFTKKANQVQMTNSIKTINPHRTNCERKYFHRSFLITFENTDYATADKNPYLKDLTSRPNGIFLSNYFAVEHPSEPNYTLHHHQKHSKYTKLKVPMVPLSTGTILRCNNYPDLYPSHPIFMPVMFA</sequence>
<organism evidence="1 2">
    <name type="scientific">Glomus cerebriforme</name>
    <dbReference type="NCBI Taxonomy" id="658196"/>
    <lineage>
        <taxon>Eukaryota</taxon>
        <taxon>Fungi</taxon>
        <taxon>Fungi incertae sedis</taxon>
        <taxon>Mucoromycota</taxon>
        <taxon>Glomeromycotina</taxon>
        <taxon>Glomeromycetes</taxon>
        <taxon>Glomerales</taxon>
        <taxon>Glomeraceae</taxon>
        <taxon>Glomus</taxon>
    </lineage>
</organism>
<keyword evidence="2" id="KW-1185">Reference proteome</keyword>